<keyword evidence="1" id="KW-0732">Signal</keyword>
<evidence type="ECO:0008006" key="4">
    <source>
        <dbReference type="Google" id="ProtNLM"/>
    </source>
</evidence>
<evidence type="ECO:0000256" key="1">
    <source>
        <dbReference type="SAM" id="SignalP"/>
    </source>
</evidence>
<evidence type="ECO:0000313" key="3">
    <source>
        <dbReference type="Proteomes" id="UP000271339"/>
    </source>
</evidence>
<protein>
    <recommendedName>
        <fullName evidence="4">Lipocalin-like protein</fullName>
    </recommendedName>
</protein>
<accession>A0A3L9YB67</accession>
<dbReference type="PROSITE" id="PS51257">
    <property type="entry name" value="PROKAR_LIPOPROTEIN"/>
    <property type="match status" value="1"/>
</dbReference>
<gene>
    <name evidence="2" type="ORF">BXY75_3229</name>
</gene>
<comment type="caution">
    <text evidence="2">The sequence shown here is derived from an EMBL/GenBank/DDBJ whole genome shotgun (WGS) entry which is preliminary data.</text>
</comment>
<evidence type="ECO:0000313" key="2">
    <source>
        <dbReference type="EMBL" id="RMA56717.1"/>
    </source>
</evidence>
<organism evidence="2 3">
    <name type="scientific">Ulvibacter antarcticus</name>
    <dbReference type="NCBI Taxonomy" id="442714"/>
    <lineage>
        <taxon>Bacteria</taxon>
        <taxon>Pseudomonadati</taxon>
        <taxon>Bacteroidota</taxon>
        <taxon>Flavobacteriia</taxon>
        <taxon>Flavobacteriales</taxon>
        <taxon>Flavobacteriaceae</taxon>
        <taxon>Ulvibacter</taxon>
    </lineage>
</organism>
<sequence length="123" mass="13962">MKNLKVLKVAFILFVAIAVFSCKDDDNVINLSDDLIGEWQRSDFNDDFEFKFVFYTNNTGIETSFVRDATGEISSLSSFNWTTEDNILTLDFDGEIETTNFSISANGQLLLSDFTDLPFDKLD</sequence>
<dbReference type="AlphaFoldDB" id="A0A3L9YB67"/>
<dbReference type="RefSeq" id="WP_121908758.1">
    <property type="nucleotide sequence ID" value="NZ_REFC01000016.1"/>
</dbReference>
<feature type="signal peptide" evidence="1">
    <location>
        <begin position="1"/>
        <end position="21"/>
    </location>
</feature>
<reference evidence="2 3" key="1">
    <citation type="submission" date="2018-10" db="EMBL/GenBank/DDBJ databases">
        <title>Genomic Encyclopedia of Archaeal and Bacterial Type Strains, Phase II (KMG-II): from individual species to whole genera.</title>
        <authorList>
            <person name="Goeker M."/>
        </authorList>
    </citation>
    <scope>NUCLEOTIDE SEQUENCE [LARGE SCALE GENOMIC DNA]</scope>
    <source>
        <strain evidence="2 3">DSM 23424</strain>
    </source>
</reference>
<dbReference type="Proteomes" id="UP000271339">
    <property type="component" value="Unassembled WGS sequence"/>
</dbReference>
<name>A0A3L9YB67_9FLAO</name>
<dbReference type="EMBL" id="REFC01000016">
    <property type="protein sequence ID" value="RMA56717.1"/>
    <property type="molecule type" value="Genomic_DNA"/>
</dbReference>
<proteinExistence type="predicted"/>
<feature type="chain" id="PRO_5018301039" description="Lipocalin-like protein" evidence="1">
    <location>
        <begin position="22"/>
        <end position="123"/>
    </location>
</feature>
<dbReference type="OrthoDB" id="1451624at2"/>
<keyword evidence="3" id="KW-1185">Reference proteome</keyword>